<feature type="compositionally biased region" description="Basic and acidic residues" evidence="9">
    <location>
        <begin position="185"/>
        <end position="200"/>
    </location>
</feature>
<evidence type="ECO:0000256" key="9">
    <source>
        <dbReference type="SAM" id="MobiDB-lite"/>
    </source>
</evidence>
<dbReference type="SUPFAM" id="SSF57196">
    <property type="entry name" value="EGF/Laminin"/>
    <property type="match status" value="1"/>
</dbReference>
<evidence type="ECO:0000256" key="3">
    <source>
        <dbReference type="ARBA" id="ARBA00022729"/>
    </source>
</evidence>
<dbReference type="InterPro" id="IPR018933">
    <property type="entry name" value="Netrin_module_non-TIMP"/>
</dbReference>
<dbReference type="SUPFAM" id="SSF50242">
    <property type="entry name" value="TIMP-like"/>
    <property type="match status" value="1"/>
</dbReference>
<dbReference type="FunFam" id="2.10.25.10:FF:000048">
    <property type="entry name" value="Netrin 3"/>
    <property type="match status" value="1"/>
</dbReference>
<feature type="domain" description="Laminin EGF-like" evidence="10">
    <location>
        <begin position="1"/>
        <end position="42"/>
    </location>
</feature>
<name>A0A915JCU1_ROMCU</name>
<dbReference type="PANTHER" id="PTHR10574:SF365">
    <property type="entry name" value="NETRIN-A-RELATED"/>
    <property type="match status" value="1"/>
</dbReference>
<dbReference type="PROSITE" id="PS50027">
    <property type="entry name" value="EGF_LAM_2"/>
    <property type="match status" value="1"/>
</dbReference>
<keyword evidence="4" id="KW-0677">Repeat</keyword>
<accession>A0A915JCU1</accession>
<dbReference type="WBParaSite" id="nRc.2.0.1.t23436-RA">
    <property type="protein sequence ID" value="nRc.2.0.1.t23436-RA"/>
    <property type="gene ID" value="nRc.2.0.1.g23436"/>
</dbReference>
<dbReference type="Pfam" id="PF01759">
    <property type="entry name" value="NTR"/>
    <property type="match status" value="1"/>
</dbReference>
<evidence type="ECO:0000256" key="1">
    <source>
        <dbReference type="ARBA" id="ARBA00004613"/>
    </source>
</evidence>
<dbReference type="GO" id="GO:0005604">
    <property type="term" value="C:basement membrane"/>
    <property type="evidence" value="ECO:0007669"/>
    <property type="project" value="TreeGrafter"/>
</dbReference>
<dbReference type="Gene3D" id="2.40.50.120">
    <property type="match status" value="1"/>
</dbReference>
<dbReference type="AlphaFoldDB" id="A0A915JCU1"/>
<dbReference type="Proteomes" id="UP000887565">
    <property type="component" value="Unplaced"/>
</dbReference>
<dbReference type="PANTHER" id="PTHR10574">
    <property type="entry name" value="NETRIN/LAMININ-RELATED"/>
    <property type="match status" value="1"/>
</dbReference>
<comment type="caution">
    <text evidence="8">Lacks conserved residue(s) required for the propagation of feature annotation.</text>
</comment>
<evidence type="ECO:0000259" key="10">
    <source>
        <dbReference type="PROSITE" id="PS50027"/>
    </source>
</evidence>
<feature type="region of interest" description="Disordered" evidence="9">
    <location>
        <begin position="176"/>
        <end position="225"/>
    </location>
</feature>
<comment type="subcellular location">
    <subcellularLocation>
        <location evidence="1">Secreted</location>
    </subcellularLocation>
</comment>
<feature type="domain" description="NTR" evidence="11">
    <location>
        <begin position="23"/>
        <end position="178"/>
    </location>
</feature>
<evidence type="ECO:0000256" key="5">
    <source>
        <dbReference type="ARBA" id="ARBA00023157"/>
    </source>
</evidence>
<feature type="compositionally biased region" description="Polar residues" evidence="9">
    <location>
        <begin position="206"/>
        <end position="218"/>
    </location>
</feature>
<evidence type="ECO:0000256" key="7">
    <source>
        <dbReference type="ARBA" id="ARBA00023292"/>
    </source>
</evidence>
<dbReference type="Pfam" id="PF00053">
    <property type="entry name" value="EGF_laminin"/>
    <property type="match status" value="1"/>
</dbReference>
<dbReference type="InterPro" id="IPR008993">
    <property type="entry name" value="TIMP-like_OB-fold"/>
</dbReference>
<keyword evidence="12" id="KW-1185">Reference proteome</keyword>
<evidence type="ECO:0000256" key="8">
    <source>
        <dbReference type="PROSITE-ProRule" id="PRU00460"/>
    </source>
</evidence>
<dbReference type="InterPro" id="IPR050440">
    <property type="entry name" value="Laminin/Netrin_ECM"/>
</dbReference>
<dbReference type="PROSITE" id="PS01248">
    <property type="entry name" value="EGF_LAM_1"/>
    <property type="match status" value="1"/>
</dbReference>
<reference evidence="13" key="1">
    <citation type="submission" date="2022-11" db="UniProtKB">
        <authorList>
            <consortium name="WormBaseParasite"/>
        </authorList>
    </citation>
    <scope>IDENTIFICATION</scope>
</reference>
<evidence type="ECO:0000259" key="11">
    <source>
        <dbReference type="PROSITE" id="PS50189"/>
    </source>
</evidence>
<proteinExistence type="predicted"/>
<dbReference type="CDD" id="cd00055">
    <property type="entry name" value="EGF_Lam"/>
    <property type="match status" value="1"/>
</dbReference>
<evidence type="ECO:0000256" key="6">
    <source>
        <dbReference type="ARBA" id="ARBA00023180"/>
    </source>
</evidence>
<feature type="disulfide bond" evidence="8">
    <location>
        <begin position="14"/>
        <end position="23"/>
    </location>
</feature>
<dbReference type="InterPro" id="IPR002049">
    <property type="entry name" value="LE_dom"/>
</dbReference>
<dbReference type="GO" id="GO:0005576">
    <property type="term" value="C:extracellular region"/>
    <property type="evidence" value="ECO:0007669"/>
    <property type="project" value="UniProtKB-SubCell"/>
</dbReference>
<dbReference type="GO" id="GO:0016358">
    <property type="term" value="P:dendrite development"/>
    <property type="evidence" value="ECO:0007669"/>
    <property type="project" value="TreeGrafter"/>
</dbReference>
<dbReference type="GO" id="GO:0008045">
    <property type="term" value="P:motor neuron axon guidance"/>
    <property type="evidence" value="ECO:0007669"/>
    <property type="project" value="TreeGrafter"/>
</dbReference>
<feature type="disulfide bond" evidence="8">
    <location>
        <begin position="26"/>
        <end position="40"/>
    </location>
</feature>
<dbReference type="GO" id="GO:0009888">
    <property type="term" value="P:tissue development"/>
    <property type="evidence" value="ECO:0007669"/>
    <property type="project" value="TreeGrafter"/>
</dbReference>
<evidence type="ECO:0000313" key="12">
    <source>
        <dbReference type="Proteomes" id="UP000887565"/>
    </source>
</evidence>
<dbReference type="Gene3D" id="2.10.25.10">
    <property type="entry name" value="Laminin"/>
    <property type="match status" value="1"/>
</dbReference>
<keyword evidence="2" id="KW-0964">Secreted</keyword>
<dbReference type="SMART" id="SM00643">
    <property type="entry name" value="C345C"/>
    <property type="match status" value="1"/>
</dbReference>
<dbReference type="PROSITE" id="PS50189">
    <property type="entry name" value="NTR"/>
    <property type="match status" value="1"/>
</dbReference>
<dbReference type="GO" id="GO:0009887">
    <property type="term" value="P:animal organ morphogenesis"/>
    <property type="evidence" value="ECO:0007669"/>
    <property type="project" value="TreeGrafter"/>
</dbReference>
<evidence type="ECO:0000256" key="4">
    <source>
        <dbReference type="ARBA" id="ARBA00022737"/>
    </source>
</evidence>
<keyword evidence="5 8" id="KW-1015">Disulfide bond</keyword>
<sequence>MGKHCNQTTGQCPCKPGVTGLNCNRCAKGYQQSRSPIAPCVKIPTNDMDISMTSSVKVFRAEILERQMVDGWLKYTMRILTVFKRGSSSSVNGQSSDVYRYQRIRKGLLYFWVPESAHICKCPRIKNGVQYLILGKGDTMDPIRPGVLFNPKTLLVEFSDEIESKLKRFLKKERHGECPSSLSSNDHEYHHHNRNNDDHGHRRGSGKSSTMPEKSGSYSKDDYGY</sequence>
<keyword evidence="3" id="KW-0732">Signal</keyword>
<evidence type="ECO:0000256" key="2">
    <source>
        <dbReference type="ARBA" id="ARBA00022525"/>
    </source>
</evidence>
<dbReference type="SMART" id="SM00180">
    <property type="entry name" value="EGF_Lam"/>
    <property type="match status" value="1"/>
</dbReference>
<organism evidence="12 13">
    <name type="scientific">Romanomermis culicivorax</name>
    <name type="common">Nematode worm</name>
    <dbReference type="NCBI Taxonomy" id="13658"/>
    <lineage>
        <taxon>Eukaryota</taxon>
        <taxon>Metazoa</taxon>
        <taxon>Ecdysozoa</taxon>
        <taxon>Nematoda</taxon>
        <taxon>Enoplea</taxon>
        <taxon>Dorylaimia</taxon>
        <taxon>Mermithida</taxon>
        <taxon>Mermithoidea</taxon>
        <taxon>Mermithidae</taxon>
        <taxon>Romanomermis</taxon>
    </lineage>
</organism>
<dbReference type="InterPro" id="IPR001134">
    <property type="entry name" value="Netrin_domain"/>
</dbReference>
<protein>
    <submittedName>
        <fullName evidence="13">Netrin</fullName>
    </submittedName>
</protein>
<keyword evidence="6" id="KW-0325">Glycoprotein</keyword>
<keyword evidence="7 8" id="KW-0424">Laminin EGF-like domain</keyword>
<evidence type="ECO:0000313" key="13">
    <source>
        <dbReference type="WBParaSite" id="nRc.2.0.1.t23436-RA"/>
    </source>
</evidence>